<dbReference type="InterPro" id="IPR032872">
    <property type="entry name" value="WAK_assoc_C"/>
</dbReference>
<evidence type="ECO:0000256" key="3">
    <source>
        <dbReference type="ARBA" id="ARBA00023180"/>
    </source>
</evidence>
<evidence type="ECO:0000313" key="8">
    <source>
        <dbReference type="Proteomes" id="UP001497457"/>
    </source>
</evidence>
<dbReference type="InterPro" id="IPR025287">
    <property type="entry name" value="WAK_GUB"/>
</dbReference>
<keyword evidence="8" id="KW-1185">Reference proteome</keyword>
<protein>
    <recommendedName>
        <fullName evidence="9">Wall-associated receptor kinase galacturonan-binding domain-containing protein</fullName>
    </recommendedName>
</protein>
<feature type="domain" description="Wall-associated receptor kinase C-terminal" evidence="6">
    <location>
        <begin position="351"/>
        <end position="413"/>
    </location>
</feature>
<gene>
    <name evidence="7" type="ORF">URODEC1_LOCUS45353</name>
</gene>
<evidence type="ECO:0000256" key="2">
    <source>
        <dbReference type="ARBA" id="ARBA00022729"/>
    </source>
</evidence>
<proteinExistence type="predicted"/>
<accession>A0ABC8ZLK5</accession>
<evidence type="ECO:0000313" key="7">
    <source>
        <dbReference type="EMBL" id="CAL4961991.1"/>
    </source>
</evidence>
<dbReference type="PANTHER" id="PTHR33138:SF1">
    <property type="entry name" value="OS01G0113900 PROTEIN"/>
    <property type="match status" value="1"/>
</dbReference>
<name>A0ABC8ZLK5_9POAL</name>
<feature type="signal peptide" evidence="4">
    <location>
        <begin position="1"/>
        <end position="19"/>
    </location>
</feature>
<evidence type="ECO:0000259" key="6">
    <source>
        <dbReference type="Pfam" id="PF14380"/>
    </source>
</evidence>
<dbReference type="AlphaFoldDB" id="A0ABC8ZLK5"/>
<feature type="domain" description="Wall-associated receptor kinase galacturonan-binding" evidence="5">
    <location>
        <begin position="24"/>
        <end position="85"/>
    </location>
</feature>
<comment type="subcellular location">
    <subcellularLocation>
        <location evidence="1">Membrane</location>
        <topology evidence="1">Single-pass membrane protein</topology>
    </subcellularLocation>
</comment>
<reference evidence="7" key="1">
    <citation type="submission" date="2024-10" db="EMBL/GenBank/DDBJ databases">
        <authorList>
            <person name="Ryan C."/>
        </authorList>
    </citation>
    <scope>NUCLEOTIDE SEQUENCE [LARGE SCALE GENOMIC DNA]</scope>
</reference>
<keyword evidence="3" id="KW-0325">Glycoprotein</keyword>
<evidence type="ECO:0008006" key="9">
    <source>
        <dbReference type="Google" id="ProtNLM"/>
    </source>
</evidence>
<dbReference type="Pfam" id="PF14380">
    <property type="entry name" value="WAK_assoc"/>
    <property type="match status" value="2"/>
</dbReference>
<keyword evidence="2 4" id="KW-0732">Signal</keyword>
<evidence type="ECO:0000256" key="1">
    <source>
        <dbReference type="ARBA" id="ARBA00004167"/>
    </source>
</evidence>
<dbReference type="Proteomes" id="UP001497457">
    <property type="component" value="Chromosome 19rd"/>
</dbReference>
<organism evidence="7 8">
    <name type="scientific">Urochloa decumbens</name>
    <dbReference type="NCBI Taxonomy" id="240449"/>
    <lineage>
        <taxon>Eukaryota</taxon>
        <taxon>Viridiplantae</taxon>
        <taxon>Streptophyta</taxon>
        <taxon>Embryophyta</taxon>
        <taxon>Tracheophyta</taxon>
        <taxon>Spermatophyta</taxon>
        <taxon>Magnoliopsida</taxon>
        <taxon>Liliopsida</taxon>
        <taxon>Poales</taxon>
        <taxon>Poaceae</taxon>
        <taxon>PACMAD clade</taxon>
        <taxon>Panicoideae</taxon>
        <taxon>Panicodae</taxon>
        <taxon>Paniceae</taxon>
        <taxon>Melinidinae</taxon>
        <taxon>Urochloa</taxon>
    </lineage>
</organism>
<dbReference type="Pfam" id="PF13947">
    <property type="entry name" value="GUB_WAK_bind"/>
    <property type="match status" value="1"/>
</dbReference>
<dbReference type="PANTHER" id="PTHR33138">
    <property type="entry name" value="OS01G0690200 PROTEIN"/>
    <property type="match status" value="1"/>
</dbReference>
<feature type="chain" id="PRO_5044887558" description="Wall-associated receptor kinase galacturonan-binding domain-containing protein" evidence="4">
    <location>
        <begin position="20"/>
        <end position="417"/>
    </location>
</feature>
<sequence>MAPLLLLLPALLLLAAADAFPASCSNATCGVHDIHYPFRLDSASDCGYPGLVLVCENNSTLILPVKSHRYRVFSIDYGRHTVSVFDADADDGEYPVCPRLHVNLTIDYASSWLQPAPSDSNITFLYNCKKNASWSSAVELIGCQADGDKRSYVLPDGVATGAEAYEYECEEVVVAPVLGVHKARMVPGSPAPANGSVGVGDVVRAGFELMYNAHSPQCDGCERSGGWCGYRHDQMDADGMELTCFCDSGPAADRCGEGPSATPVIRLAGENYTVQSISYDSRTIILTDSDVLIGGSCPVVHHDVSFDSVWLHNTSYNDNLTFHFGCYSRDPVPPAFDKYQIDPAGDGDGASFVFTPDNHDRAQEQDLAVHCNDAVSVPVRSDVLMATNQNNFTRGGYGDVLKQGFELAWSMNNEQDG</sequence>
<evidence type="ECO:0000256" key="4">
    <source>
        <dbReference type="SAM" id="SignalP"/>
    </source>
</evidence>
<dbReference type="GO" id="GO:0016020">
    <property type="term" value="C:membrane"/>
    <property type="evidence" value="ECO:0007669"/>
    <property type="project" value="UniProtKB-SubCell"/>
</dbReference>
<evidence type="ECO:0000259" key="5">
    <source>
        <dbReference type="Pfam" id="PF13947"/>
    </source>
</evidence>
<feature type="domain" description="Wall-associated receptor kinase C-terminal" evidence="6">
    <location>
        <begin position="143"/>
        <end position="248"/>
    </location>
</feature>
<dbReference type="EMBL" id="OZ075129">
    <property type="protein sequence ID" value="CAL4961991.1"/>
    <property type="molecule type" value="Genomic_DNA"/>
</dbReference>